<evidence type="ECO:0000256" key="1">
    <source>
        <dbReference type="SAM" id="SignalP"/>
    </source>
</evidence>
<reference evidence="2 3" key="1">
    <citation type="submission" date="2024-01" db="EMBL/GenBank/DDBJ databases">
        <authorList>
            <person name="Allen C."/>
            <person name="Tagirdzhanova G."/>
        </authorList>
    </citation>
    <scope>NUCLEOTIDE SEQUENCE [LARGE SCALE GENOMIC DNA]</scope>
    <source>
        <strain evidence="2 3">CBS 573.63</strain>
    </source>
</reference>
<name>A0ABP0DIZ9_9PEZI</name>
<sequence>MSLQLVIFASLVGMAMSMTTASAASDVWESAGKTAYAVSTTIPTTMVLASGAASTSLIENLSTRTSSSLIVPTTVSTDTSSASSTASSPAPPAKTIAIAVGESGLSFTPNTVEAAVGDHLEFSFYPRNHSVTLGTWDHACVPVPADGFFSGFLVTFRVTVDTSDPLVFYCSADRNCQEGMFGVVNPANSNETNRTARDVGKTLAAYARMARNASSNVSPRAVFGGTLDFNGTTIHPTTNGTICGRNSVNITSASAWCIPNIPDISSDSVKLGRSLWVLTAAAAALFLL</sequence>
<dbReference type="CDD" id="cd00920">
    <property type="entry name" value="Cupredoxin"/>
    <property type="match status" value="1"/>
</dbReference>
<evidence type="ECO:0000313" key="3">
    <source>
        <dbReference type="Proteomes" id="UP001642501"/>
    </source>
</evidence>
<protein>
    <recommendedName>
        <fullName evidence="4">Extracellular serine-rich protein</fullName>
    </recommendedName>
</protein>
<dbReference type="InterPro" id="IPR052953">
    <property type="entry name" value="Ser-rich/MCO-related"/>
</dbReference>
<dbReference type="PANTHER" id="PTHR34883">
    <property type="entry name" value="SERINE-RICH PROTEIN, PUTATIVE-RELATED-RELATED"/>
    <property type="match status" value="1"/>
</dbReference>
<feature type="signal peptide" evidence="1">
    <location>
        <begin position="1"/>
        <end position="17"/>
    </location>
</feature>
<evidence type="ECO:0000313" key="2">
    <source>
        <dbReference type="EMBL" id="CAK7268177.1"/>
    </source>
</evidence>
<feature type="chain" id="PRO_5046970120" description="Extracellular serine-rich protein" evidence="1">
    <location>
        <begin position="18"/>
        <end position="288"/>
    </location>
</feature>
<keyword evidence="3" id="KW-1185">Reference proteome</keyword>
<dbReference type="InterPro" id="IPR008972">
    <property type="entry name" value="Cupredoxin"/>
</dbReference>
<organism evidence="2 3">
    <name type="scientific">Sporothrix epigloea</name>
    <dbReference type="NCBI Taxonomy" id="1892477"/>
    <lineage>
        <taxon>Eukaryota</taxon>
        <taxon>Fungi</taxon>
        <taxon>Dikarya</taxon>
        <taxon>Ascomycota</taxon>
        <taxon>Pezizomycotina</taxon>
        <taxon>Sordariomycetes</taxon>
        <taxon>Sordariomycetidae</taxon>
        <taxon>Ophiostomatales</taxon>
        <taxon>Ophiostomataceae</taxon>
        <taxon>Sporothrix</taxon>
    </lineage>
</organism>
<dbReference type="Proteomes" id="UP001642501">
    <property type="component" value="Unassembled WGS sequence"/>
</dbReference>
<keyword evidence="1" id="KW-0732">Signal</keyword>
<proteinExistence type="predicted"/>
<dbReference type="PANTHER" id="PTHR34883:SF15">
    <property type="entry name" value="EXTRACELLULAR SERINE-RICH PROTEIN"/>
    <property type="match status" value="1"/>
</dbReference>
<comment type="caution">
    <text evidence="2">The sequence shown here is derived from an EMBL/GenBank/DDBJ whole genome shotgun (WGS) entry which is preliminary data.</text>
</comment>
<accession>A0ABP0DIZ9</accession>
<dbReference type="SUPFAM" id="SSF49503">
    <property type="entry name" value="Cupredoxins"/>
    <property type="match status" value="1"/>
</dbReference>
<dbReference type="EMBL" id="CAWUOM010000043">
    <property type="protein sequence ID" value="CAK7268177.1"/>
    <property type="molecule type" value="Genomic_DNA"/>
</dbReference>
<dbReference type="Gene3D" id="2.60.40.420">
    <property type="entry name" value="Cupredoxins - blue copper proteins"/>
    <property type="match status" value="1"/>
</dbReference>
<gene>
    <name evidence="2" type="ORF">SEPCBS57363_002962</name>
</gene>
<evidence type="ECO:0008006" key="4">
    <source>
        <dbReference type="Google" id="ProtNLM"/>
    </source>
</evidence>